<dbReference type="Gene3D" id="2.60.40.4290">
    <property type="match status" value="1"/>
</dbReference>
<keyword evidence="6" id="KW-1185">Reference proteome</keyword>
<dbReference type="InterPro" id="IPR035089">
    <property type="entry name" value="Phage_sheath_subtilisin"/>
</dbReference>
<protein>
    <submittedName>
        <fullName evidence="5">Phage tail sheath family protein</fullName>
    </submittedName>
</protein>
<sequence>MAGGNWNSQSKTLPGAYVDVYSSKNATLSSDDLRGVVFTSISGLNWGQRGVVKADLSTDFLALFGKSIDDQALLGLKMILQNARTAYVFNFNSGTVATGTSNVLPWSFAAKHPGTIGNTISVAITPDPSNLARFIVKTILGTEVVASQTVAKASELVANGYVVPTVNASDTADDGAAKLGSLVTGVTIKLENGTTDASSSLDDFVVAAETYEYNTITAPMSAAGASIQTLIASTAIRLRDEQGRKVQAVVPYSSLFSPNHEGVIVVGNGVMLADGTVYNTSIMAGWFAGTTAAAAPNESLTYKRVFGAVDTEPRLNESAQIAAVQSGQLVFDASRNLVRVLVDINSLTQFTKTKGSEFSKNRVLRVLDAIANNTRETWEDNFIGQVTNDAAGRDLFKANRAEYLASLQAQGAIENFTTDDIVVSEGNNKDSVVATINVQPTDAMEKLYMTVYVK</sequence>
<dbReference type="Pfam" id="PF17482">
    <property type="entry name" value="Phage_sheath_1C"/>
    <property type="match status" value="1"/>
</dbReference>
<dbReference type="Pfam" id="PF04984">
    <property type="entry name" value="Phage_sheath_1"/>
    <property type="match status" value="1"/>
</dbReference>
<dbReference type="Gene3D" id="3.30.360.90">
    <property type="match status" value="1"/>
</dbReference>
<evidence type="ECO:0000259" key="2">
    <source>
        <dbReference type="Pfam" id="PF04984"/>
    </source>
</evidence>
<dbReference type="InterPro" id="IPR035326">
    <property type="entry name" value="Beta_sandwich_Seath"/>
</dbReference>
<gene>
    <name evidence="5" type="ORF">AB3K24_03765</name>
</gene>
<dbReference type="RefSeq" id="WP_367973871.1">
    <property type="nucleotide sequence ID" value="NZ_JBFPEQ010000001.1"/>
</dbReference>
<reference evidence="5 6" key="1">
    <citation type="submission" date="2024-07" db="EMBL/GenBank/DDBJ databases">
        <authorList>
            <person name="Yun M."/>
        </authorList>
    </citation>
    <scope>NUCLEOTIDE SEQUENCE [LARGE SCALE GENOMIC DNA]</scope>
    <source>
        <strain evidence="5 6">MS01</strain>
    </source>
</reference>
<dbReference type="Pfam" id="PF17481">
    <property type="entry name" value="Phage_sheath_domII"/>
    <property type="match status" value="1"/>
</dbReference>
<comment type="caution">
    <text evidence="5">The sequence shown here is derived from an EMBL/GenBank/DDBJ whole genome shotgun (WGS) entry which is preliminary data.</text>
</comment>
<dbReference type="Proteomes" id="UP001556617">
    <property type="component" value="Unassembled WGS sequence"/>
</dbReference>
<name>A0ABV3S434_9LACO</name>
<dbReference type="Gene3D" id="3.30.1370.220">
    <property type="match status" value="1"/>
</dbReference>
<feature type="domain" description="Phage tail sheath protein-like beta-sandwich" evidence="3">
    <location>
        <begin position="92"/>
        <end position="193"/>
    </location>
</feature>
<evidence type="ECO:0000259" key="3">
    <source>
        <dbReference type="Pfam" id="PF17481"/>
    </source>
</evidence>
<dbReference type="Gene3D" id="3.40.50.11790">
    <property type="match status" value="1"/>
</dbReference>
<feature type="domain" description="Tail sheath protein subtilisin-like" evidence="2">
    <location>
        <begin position="201"/>
        <end position="346"/>
    </location>
</feature>
<dbReference type="EMBL" id="JBFPER010000001">
    <property type="protein sequence ID" value="MEX0380466.1"/>
    <property type="molecule type" value="Genomic_DNA"/>
</dbReference>
<evidence type="ECO:0000259" key="4">
    <source>
        <dbReference type="Pfam" id="PF17482"/>
    </source>
</evidence>
<organism evidence="5 6">
    <name type="scientific">Leuconostoc aquikimchii</name>
    <dbReference type="NCBI Taxonomy" id="3236804"/>
    <lineage>
        <taxon>Bacteria</taxon>
        <taxon>Bacillati</taxon>
        <taxon>Bacillota</taxon>
        <taxon>Bacilli</taxon>
        <taxon>Lactobacillales</taxon>
        <taxon>Lactobacillaceae</taxon>
        <taxon>Leuconostoc</taxon>
    </lineage>
</organism>
<dbReference type="InterPro" id="IPR020287">
    <property type="entry name" value="Tail_sheath_C"/>
</dbReference>
<feature type="domain" description="Tail sheath protein C-terminal" evidence="4">
    <location>
        <begin position="354"/>
        <end position="454"/>
    </location>
</feature>
<evidence type="ECO:0000313" key="5">
    <source>
        <dbReference type="EMBL" id="MEX0380466.1"/>
    </source>
</evidence>
<comment type="similarity">
    <text evidence="1">Belongs to the myoviridae tail sheath protein family.</text>
</comment>
<accession>A0ABV3S434</accession>
<evidence type="ECO:0000256" key="1">
    <source>
        <dbReference type="ARBA" id="ARBA00008005"/>
    </source>
</evidence>
<evidence type="ECO:0000313" key="6">
    <source>
        <dbReference type="Proteomes" id="UP001556617"/>
    </source>
</evidence>
<dbReference type="Gene3D" id="3.30.1490.360">
    <property type="match status" value="1"/>
</dbReference>
<proteinExistence type="inferred from homology"/>